<dbReference type="EMBL" id="JAZDWU010000006">
    <property type="protein sequence ID" value="KAK9998665.1"/>
    <property type="molecule type" value="Genomic_DNA"/>
</dbReference>
<comment type="caution">
    <text evidence="3">The sequence shown here is derived from an EMBL/GenBank/DDBJ whole genome shotgun (WGS) entry which is preliminary data.</text>
</comment>
<dbReference type="InterPro" id="IPR040256">
    <property type="entry name" value="At4g02000-like"/>
</dbReference>
<feature type="region of interest" description="Disordered" evidence="1">
    <location>
        <begin position="319"/>
        <end position="361"/>
    </location>
</feature>
<dbReference type="Proteomes" id="UP001459277">
    <property type="component" value="Unassembled WGS sequence"/>
</dbReference>
<evidence type="ECO:0000313" key="3">
    <source>
        <dbReference type="EMBL" id="KAK9998665.1"/>
    </source>
</evidence>
<dbReference type="InterPro" id="IPR025836">
    <property type="entry name" value="Zn_knuckle_CX2CX4HX4C"/>
</dbReference>
<evidence type="ECO:0000256" key="1">
    <source>
        <dbReference type="SAM" id="MobiDB-lite"/>
    </source>
</evidence>
<evidence type="ECO:0000313" key="4">
    <source>
        <dbReference type="Proteomes" id="UP001459277"/>
    </source>
</evidence>
<evidence type="ECO:0000259" key="2">
    <source>
        <dbReference type="Pfam" id="PF14392"/>
    </source>
</evidence>
<gene>
    <name evidence="3" type="ORF">SO802_018268</name>
</gene>
<name>A0AAW2CNP9_9ROSI</name>
<organism evidence="3 4">
    <name type="scientific">Lithocarpus litseifolius</name>
    <dbReference type="NCBI Taxonomy" id="425828"/>
    <lineage>
        <taxon>Eukaryota</taxon>
        <taxon>Viridiplantae</taxon>
        <taxon>Streptophyta</taxon>
        <taxon>Embryophyta</taxon>
        <taxon>Tracheophyta</taxon>
        <taxon>Spermatophyta</taxon>
        <taxon>Magnoliopsida</taxon>
        <taxon>eudicotyledons</taxon>
        <taxon>Gunneridae</taxon>
        <taxon>Pentapetalae</taxon>
        <taxon>rosids</taxon>
        <taxon>fabids</taxon>
        <taxon>Fagales</taxon>
        <taxon>Fagaceae</taxon>
        <taxon>Lithocarpus</taxon>
    </lineage>
</organism>
<sequence length="361" mass="40623">MEDLSLMWKKLSLIEEEGSEYSGKPVEALGGKVIAAKFYTRRALNMEAIARTFKQLWLEKNGVVKDLVFDRTTFWVQIHNIPVCDMTPEAAVEIGKVCGEVLPGIRDWGNQDGNTFMRIRVRVDTSKPLCRGRKLRSKDGEVGWIRFKYEQLPIMCYWCGKLSHSDKDCELWVKSNGSLTKNDRQFDAWLRAPLFNIKKCSAVRVGGDDEDRCGRSNQEEARKRTLGITGKRRGANGPTPIKKETGANSVTVIPGTKINEERDSRGVTDFQETLHGIDAAISKYDKTEVDLKSKGFASFLGQAVAHNTSTTLNTMGCGSSEDEEMLPNKNPQGNEYKARGWKRLVTDRPHADVQTSPMQRK</sequence>
<protein>
    <recommendedName>
        <fullName evidence="2">Zinc knuckle CX2CX4HX4C domain-containing protein</fullName>
    </recommendedName>
</protein>
<reference evidence="3 4" key="1">
    <citation type="submission" date="2024-01" db="EMBL/GenBank/DDBJ databases">
        <title>A telomere-to-telomere, gap-free genome of sweet tea (Lithocarpus litseifolius).</title>
        <authorList>
            <person name="Zhou J."/>
        </authorList>
    </citation>
    <scope>NUCLEOTIDE SEQUENCE [LARGE SCALE GENOMIC DNA]</scope>
    <source>
        <strain evidence="3">Zhou-2022a</strain>
        <tissue evidence="3">Leaf</tissue>
    </source>
</reference>
<feature type="domain" description="Zinc knuckle CX2CX4HX4C" evidence="2">
    <location>
        <begin position="123"/>
        <end position="170"/>
    </location>
</feature>
<dbReference type="AlphaFoldDB" id="A0AAW2CNP9"/>
<accession>A0AAW2CNP9</accession>
<dbReference type="PANTHER" id="PTHR31286">
    <property type="entry name" value="GLYCINE-RICH CELL WALL STRUCTURAL PROTEIN 1.8-LIKE"/>
    <property type="match status" value="1"/>
</dbReference>
<keyword evidence="4" id="KW-1185">Reference proteome</keyword>
<dbReference type="Pfam" id="PF14392">
    <property type="entry name" value="zf-CCHC_4"/>
    <property type="match status" value="1"/>
</dbReference>
<proteinExistence type="predicted"/>
<dbReference type="PANTHER" id="PTHR31286:SF178">
    <property type="entry name" value="DUF4283 DOMAIN-CONTAINING PROTEIN"/>
    <property type="match status" value="1"/>
</dbReference>